<gene>
    <name evidence="2" type="ORF">Ga0061069_10655</name>
</gene>
<keyword evidence="1" id="KW-0812">Transmembrane</keyword>
<dbReference type="AlphaFoldDB" id="A0A0K6I3I8"/>
<feature type="transmembrane region" description="Helical" evidence="1">
    <location>
        <begin position="20"/>
        <end position="39"/>
    </location>
</feature>
<feature type="transmembrane region" description="Helical" evidence="1">
    <location>
        <begin position="45"/>
        <end position="67"/>
    </location>
</feature>
<keyword evidence="3" id="KW-1185">Reference proteome</keyword>
<name>A0A0K6I3I8_9BURK</name>
<proteinExistence type="predicted"/>
<evidence type="ECO:0000313" key="3">
    <source>
        <dbReference type="Proteomes" id="UP000183649"/>
    </source>
</evidence>
<dbReference type="EMBL" id="CYHF01000006">
    <property type="protein sequence ID" value="CUA97700.1"/>
    <property type="molecule type" value="Genomic_DNA"/>
</dbReference>
<reference evidence="3" key="1">
    <citation type="submission" date="2015-08" db="EMBL/GenBank/DDBJ databases">
        <authorList>
            <person name="Varghese N."/>
        </authorList>
    </citation>
    <scope>NUCLEOTIDE SEQUENCE [LARGE SCALE GENOMIC DNA]</scope>
    <source>
        <strain evidence="3">DSM 18181</strain>
    </source>
</reference>
<evidence type="ECO:0000256" key="1">
    <source>
        <dbReference type="SAM" id="Phobius"/>
    </source>
</evidence>
<dbReference type="RefSeq" id="WP_055450734.1">
    <property type="nucleotide sequence ID" value="NZ_CYHF01000006.1"/>
</dbReference>
<keyword evidence="1" id="KW-0472">Membrane</keyword>
<organism evidence="2 3">
    <name type="scientific">Thiomonas bhubaneswarensis</name>
    <dbReference type="NCBI Taxonomy" id="339866"/>
    <lineage>
        <taxon>Bacteria</taxon>
        <taxon>Pseudomonadati</taxon>
        <taxon>Pseudomonadota</taxon>
        <taxon>Betaproteobacteria</taxon>
        <taxon>Burkholderiales</taxon>
        <taxon>Thiomonas</taxon>
    </lineage>
</organism>
<keyword evidence="1" id="KW-1133">Transmembrane helix</keyword>
<dbReference type="Proteomes" id="UP000183649">
    <property type="component" value="Unassembled WGS sequence"/>
</dbReference>
<evidence type="ECO:0000313" key="2">
    <source>
        <dbReference type="EMBL" id="CUA97700.1"/>
    </source>
</evidence>
<accession>A0A0K6I3I8</accession>
<protein>
    <submittedName>
        <fullName evidence="2">Uncharacterized protein</fullName>
    </submittedName>
</protein>
<dbReference type="OrthoDB" id="9156068at2"/>
<sequence>MKTLAPLQIRVERFGRWHLLLGLFSGAALLAAGWTVWIWRDTDSLSLMAAFAVAIFLAILSAQYPYWTIRAFTLFHDERGWKLQRGDGLEDVLQVRGMVLPGLLLVLGLTAKGRVVLPVPSDIQPGIFRELRLRLGALSH</sequence>
<dbReference type="STRING" id="339866.GCA_001418255_01848"/>